<dbReference type="SUPFAM" id="SSF103473">
    <property type="entry name" value="MFS general substrate transporter"/>
    <property type="match status" value="1"/>
</dbReference>
<dbReference type="EMBL" id="BMCS01000001">
    <property type="protein sequence ID" value="GGF14637.1"/>
    <property type="molecule type" value="Genomic_DNA"/>
</dbReference>
<dbReference type="InterPro" id="IPR011701">
    <property type="entry name" value="MFS"/>
</dbReference>
<name>A0ABQ1UCQ7_9NOCA</name>
<keyword evidence="2 5" id="KW-0812">Transmembrane</keyword>
<feature type="transmembrane region" description="Helical" evidence="5">
    <location>
        <begin position="172"/>
        <end position="192"/>
    </location>
</feature>
<accession>A0ABQ1UCQ7</accession>
<feature type="transmembrane region" description="Helical" evidence="5">
    <location>
        <begin position="59"/>
        <end position="79"/>
    </location>
</feature>
<dbReference type="Proteomes" id="UP000632454">
    <property type="component" value="Unassembled WGS sequence"/>
</dbReference>
<organism evidence="7 8">
    <name type="scientific">Williamsia phyllosphaerae</name>
    <dbReference type="NCBI Taxonomy" id="885042"/>
    <lineage>
        <taxon>Bacteria</taxon>
        <taxon>Bacillati</taxon>
        <taxon>Actinomycetota</taxon>
        <taxon>Actinomycetes</taxon>
        <taxon>Mycobacteriales</taxon>
        <taxon>Nocardiaceae</taxon>
        <taxon>Williamsia</taxon>
    </lineage>
</organism>
<feature type="transmembrane region" description="Helical" evidence="5">
    <location>
        <begin position="260"/>
        <end position="278"/>
    </location>
</feature>
<gene>
    <name evidence="7" type="ORF">GCM10007298_08420</name>
</gene>
<dbReference type="RefSeq" id="WP_188487165.1">
    <property type="nucleotide sequence ID" value="NZ_BMCS01000001.1"/>
</dbReference>
<evidence type="ECO:0000256" key="4">
    <source>
        <dbReference type="ARBA" id="ARBA00023136"/>
    </source>
</evidence>
<feature type="domain" description="Major facilitator superfamily (MFS) profile" evidence="6">
    <location>
        <begin position="18"/>
        <end position="405"/>
    </location>
</feature>
<feature type="transmembrane region" description="Helical" evidence="5">
    <location>
        <begin position="144"/>
        <end position="166"/>
    </location>
</feature>
<feature type="transmembrane region" description="Helical" evidence="5">
    <location>
        <begin position="351"/>
        <end position="371"/>
    </location>
</feature>
<dbReference type="InterPro" id="IPR036259">
    <property type="entry name" value="MFS_trans_sf"/>
</dbReference>
<evidence type="ECO:0000256" key="5">
    <source>
        <dbReference type="SAM" id="Phobius"/>
    </source>
</evidence>
<evidence type="ECO:0000259" key="6">
    <source>
        <dbReference type="PROSITE" id="PS50850"/>
    </source>
</evidence>
<dbReference type="Gene3D" id="1.20.1250.20">
    <property type="entry name" value="MFS general substrate transporter like domains"/>
    <property type="match status" value="1"/>
</dbReference>
<sequence length="416" mass="42986">MATTDTATTVEPTERGISRGLVALFALTAGVTVSAIYCLQPLLEDIRTDFDISSSTTSLVVTAPQLGYALGLLLLVPLGDRLDRRVFAPLLMLASAAALLLSGVSPGFPMLLVASFAVGVFAATAQVVVPWSSSLAAPAERGRVVGTVMSGLLIGILLARVVSGLIAGLGGWRLVLFVASGLMVALAILVFATTPADGPRSTQPYGRLLLSVATLVREEAVLRHRMALGFLTMFGFSAMWTSVAFLLAGSRGEDYHFSETVIGLFGLAGAAGAAGAPLVGRLADRGRSRLATTSAWIVIIVGWVFLGWSGVSLIALVIGLLVFDLGIQASQLSNQTAIYALAPDARSRVTTAYMVTYFLGAVAGSVCSGVAYEAGGWLAVCGIGVTAAVIGIALWGLFDHLERRTAAVTPKGVVTG</sequence>
<dbReference type="PANTHER" id="PTHR42910:SF1">
    <property type="entry name" value="MAJOR FACILITATOR SUPERFAMILY (MFS) PROFILE DOMAIN-CONTAINING PROTEIN"/>
    <property type="match status" value="1"/>
</dbReference>
<evidence type="ECO:0000313" key="8">
    <source>
        <dbReference type="Proteomes" id="UP000632454"/>
    </source>
</evidence>
<evidence type="ECO:0000256" key="2">
    <source>
        <dbReference type="ARBA" id="ARBA00022692"/>
    </source>
</evidence>
<feature type="transmembrane region" description="Helical" evidence="5">
    <location>
        <begin position="377"/>
        <end position="398"/>
    </location>
</feature>
<evidence type="ECO:0000313" key="7">
    <source>
        <dbReference type="EMBL" id="GGF14637.1"/>
    </source>
</evidence>
<feature type="transmembrane region" description="Helical" evidence="5">
    <location>
        <begin position="86"/>
        <end position="104"/>
    </location>
</feature>
<protein>
    <submittedName>
        <fullName evidence="7">MFS transporter</fullName>
    </submittedName>
</protein>
<dbReference type="InterPro" id="IPR020846">
    <property type="entry name" value="MFS_dom"/>
</dbReference>
<dbReference type="Pfam" id="PF07690">
    <property type="entry name" value="MFS_1"/>
    <property type="match status" value="1"/>
</dbReference>
<feature type="transmembrane region" description="Helical" evidence="5">
    <location>
        <begin position="110"/>
        <end position="132"/>
    </location>
</feature>
<feature type="transmembrane region" description="Helical" evidence="5">
    <location>
        <begin position="227"/>
        <end position="248"/>
    </location>
</feature>
<keyword evidence="4 5" id="KW-0472">Membrane</keyword>
<dbReference type="PANTHER" id="PTHR42910">
    <property type="entry name" value="TRANSPORTER SCO4007-RELATED"/>
    <property type="match status" value="1"/>
</dbReference>
<comment type="caution">
    <text evidence="7">The sequence shown here is derived from an EMBL/GenBank/DDBJ whole genome shotgun (WGS) entry which is preliminary data.</text>
</comment>
<comment type="subcellular location">
    <subcellularLocation>
        <location evidence="1">Cell membrane</location>
        <topology evidence="1">Multi-pass membrane protein</topology>
    </subcellularLocation>
</comment>
<evidence type="ECO:0000256" key="3">
    <source>
        <dbReference type="ARBA" id="ARBA00022989"/>
    </source>
</evidence>
<evidence type="ECO:0000256" key="1">
    <source>
        <dbReference type="ARBA" id="ARBA00004651"/>
    </source>
</evidence>
<dbReference type="CDD" id="cd17324">
    <property type="entry name" value="MFS_NepI_like"/>
    <property type="match status" value="1"/>
</dbReference>
<reference evidence="8" key="1">
    <citation type="journal article" date="2019" name="Int. J. Syst. Evol. Microbiol.">
        <title>The Global Catalogue of Microorganisms (GCM) 10K type strain sequencing project: providing services to taxonomists for standard genome sequencing and annotation.</title>
        <authorList>
            <consortium name="The Broad Institute Genomics Platform"/>
            <consortium name="The Broad Institute Genome Sequencing Center for Infectious Disease"/>
            <person name="Wu L."/>
            <person name="Ma J."/>
        </authorList>
    </citation>
    <scope>NUCLEOTIDE SEQUENCE [LARGE SCALE GENOMIC DNA]</scope>
    <source>
        <strain evidence="8">CCM 7855</strain>
    </source>
</reference>
<proteinExistence type="predicted"/>
<feature type="transmembrane region" description="Helical" evidence="5">
    <location>
        <begin position="21"/>
        <end position="39"/>
    </location>
</feature>
<keyword evidence="3 5" id="KW-1133">Transmembrane helix</keyword>
<keyword evidence="8" id="KW-1185">Reference proteome</keyword>
<dbReference type="PROSITE" id="PS50850">
    <property type="entry name" value="MFS"/>
    <property type="match status" value="1"/>
</dbReference>